<evidence type="ECO:0000313" key="2">
    <source>
        <dbReference type="EMBL" id="QDS93378.1"/>
    </source>
</evidence>
<dbReference type="SMART" id="SM00849">
    <property type="entry name" value="Lactamase_B"/>
    <property type="match status" value="1"/>
</dbReference>
<dbReference type="PANTHER" id="PTHR42663">
    <property type="entry name" value="HYDROLASE C777.06C-RELATED-RELATED"/>
    <property type="match status" value="1"/>
</dbReference>
<dbReference type="KEGG" id="rml:FF011L_21430"/>
<dbReference type="AlphaFoldDB" id="A0A517MER7"/>
<dbReference type="Gene3D" id="3.60.15.10">
    <property type="entry name" value="Ribonuclease Z/Hydroxyacylglutathione hydrolase-like"/>
    <property type="match status" value="1"/>
</dbReference>
<sequence length="277" mass="30177">MPEKSPQTPAARGRSIEGKVVFLGTGTSVGVPALGCDCPVCTGGHPRDQRTRCAILLGLPAGNLLIDTPPDLRTQLLREDIGLVQAVAFTHAHADHLFGLDDLRLFPFYLGHPVPLYCEPAVEARIRHSYDYAFLTSPTTHPGARPQLEPRTIAPEKPFQVAGTTVMPLRLLHGKLPVLGFRVGDFAYCTDTNQVPEETMAKLKGVRTFVIDALRLKSHPTHFSLDEALEIAAEVGAERTVLTHISHDLGYERIQPNLPAGVQMAYDGLELPLSLDS</sequence>
<dbReference type="EMBL" id="CP036262">
    <property type="protein sequence ID" value="QDS93378.1"/>
    <property type="molecule type" value="Genomic_DNA"/>
</dbReference>
<keyword evidence="3" id="KW-1185">Reference proteome</keyword>
<proteinExistence type="predicted"/>
<dbReference type="Proteomes" id="UP000320672">
    <property type="component" value="Chromosome"/>
</dbReference>
<dbReference type="OrthoDB" id="9800940at2"/>
<gene>
    <name evidence="2" type="primary">phnP</name>
    <name evidence="2" type="ORF">FF011L_21430</name>
</gene>
<feature type="domain" description="Metallo-beta-lactamase" evidence="1">
    <location>
        <begin position="51"/>
        <end position="244"/>
    </location>
</feature>
<organism evidence="2 3">
    <name type="scientific">Roseimaritima multifibrata</name>
    <dbReference type="NCBI Taxonomy" id="1930274"/>
    <lineage>
        <taxon>Bacteria</taxon>
        <taxon>Pseudomonadati</taxon>
        <taxon>Planctomycetota</taxon>
        <taxon>Planctomycetia</taxon>
        <taxon>Pirellulales</taxon>
        <taxon>Pirellulaceae</taxon>
        <taxon>Roseimaritima</taxon>
    </lineage>
</organism>
<keyword evidence="2" id="KW-0378">Hydrolase</keyword>
<dbReference type="GO" id="GO:0103043">
    <property type="term" value="F:phosphoribosyl 1,2-cyclic phosphate phosphodiesterase activity"/>
    <property type="evidence" value="ECO:0007669"/>
    <property type="project" value="UniProtKB-EC"/>
</dbReference>
<accession>A0A517MER7</accession>
<dbReference type="InterPro" id="IPR001279">
    <property type="entry name" value="Metallo-B-lactamas"/>
</dbReference>
<dbReference type="EC" id="3.1.4.55" evidence="2"/>
<protein>
    <submittedName>
        <fullName evidence="2">Phosphoribosyl 1,2-cyclic phosphodiesterase</fullName>
        <ecNumber evidence="2">3.1.4.55</ecNumber>
    </submittedName>
</protein>
<dbReference type="CDD" id="cd16279">
    <property type="entry name" value="metallo-hydrolase-like_MBL-fold"/>
    <property type="match status" value="1"/>
</dbReference>
<dbReference type="SUPFAM" id="SSF56281">
    <property type="entry name" value="Metallo-hydrolase/oxidoreductase"/>
    <property type="match status" value="1"/>
</dbReference>
<dbReference type="Pfam" id="PF12706">
    <property type="entry name" value="Lactamase_B_2"/>
    <property type="match status" value="1"/>
</dbReference>
<reference evidence="2 3" key="1">
    <citation type="submission" date="2019-02" db="EMBL/GenBank/DDBJ databases">
        <title>Deep-cultivation of Planctomycetes and their phenomic and genomic characterization uncovers novel biology.</title>
        <authorList>
            <person name="Wiegand S."/>
            <person name="Jogler M."/>
            <person name="Boedeker C."/>
            <person name="Pinto D."/>
            <person name="Vollmers J."/>
            <person name="Rivas-Marin E."/>
            <person name="Kohn T."/>
            <person name="Peeters S.H."/>
            <person name="Heuer A."/>
            <person name="Rast P."/>
            <person name="Oberbeckmann S."/>
            <person name="Bunk B."/>
            <person name="Jeske O."/>
            <person name="Meyerdierks A."/>
            <person name="Storesund J.E."/>
            <person name="Kallscheuer N."/>
            <person name="Luecker S."/>
            <person name="Lage O.M."/>
            <person name="Pohl T."/>
            <person name="Merkel B.J."/>
            <person name="Hornburger P."/>
            <person name="Mueller R.-W."/>
            <person name="Bruemmer F."/>
            <person name="Labrenz M."/>
            <person name="Spormann A.M."/>
            <person name="Op den Camp H."/>
            <person name="Overmann J."/>
            <person name="Amann R."/>
            <person name="Jetten M.S.M."/>
            <person name="Mascher T."/>
            <person name="Medema M.H."/>
            <person name="Devos D.P."/>
            <person name="Kaster A.-K."/>
            <person name="Ovreas L."/>
            <person name="Rohde M."/>
            <person name="Galperin M.Y."/>
            <person name="Jogler C."/>
        </authorList>
    </citation>
    <scope>NUCLEOTIDE SEQUENCE [LARGE SCALE GENOMIC DNA]</scope>
    <source>
        <strain evidence="2 3">FF011L</strain>
    </source>
</reference>
<evidence type="ECO:0000259" key="1">
    <source>
        <dbReference type="SMART" id="SM00849"/>
    </source>
</evidence>
<evidence type="ECO:0000313" key="3">
    <source>
        <dbReference type="Proteomes" id="UP000320672"/>
    </source>
</evidence>
<name>A0A517MER7_9BACT</name>
<dbReference type="InterPro" id="IPR036866">
    <property type="entry name" value="RibonucZ/Hydroxyglut_hydro"/>
</dbReference>
<dbReference type="PANTHER" id="PTHR42663:SF6">
    <property type="entry name" value="HYDROLASE C777.06C-RELATED"/>
    <property type="match status" value="1"/>
</dbReference>